<evidence type="ECO:0000313" key="2">
    <source>
        <dbReference type="EMBL" id="KAL3799274.1"/>
    </source>
</evidence>
<feature type="region of interest" description="Disordered" evidence="1">
    <location>
        <begin position="1"/>
        <end position="56"/>
    </location>
</feature>
<evidence type="ECO:0000313" key="3">
    <source>
        <dbReference type="Proteomes" id="UP001516023"/>
    </source>
</evidence>
<keyword evidence="3" id="KW-1185">Reference proteome</keyword>
<accession>A0ABD3QHJ0</accession>
<organism evidence="2 3">
    <name type="scientific">Cyclotella cryptica</name>
    <dbReference type="NCBI Taxonomy" id="29204"/>
    <lineage>
        <taxon>Eukaryota</taxon>
        <taxon>Sar</taxon>
        <taxon>Stramenopiles</taxon>
        <taxon>Ochrophyta</taxon>
        <taxon>Bacillariophyta</taxon>
        <taxon>Coscinodiscophyceae</taxon>
        <taxon>Thalassiosirophycidae</taxon>
        <taxon>Stephanodiscales</taxon>
        <taxon>Stephanodiscaceae</taxon>
        <taxon>Cyclotella</taxon>
    </lineage>
</organism>
<comment type="caution">
    <text evidence="2">The sequence shown here is derived from an EMBL/GenBank/DDBJ whole genome shotgun (WGS) entry which is preliminary data.</text>
</comment>
<proteinExistence type="predicted"/>
<evidence type="ECO:0000256" key="1">
    <source>
        <dbReference type="SAM" id="MobiDB-lite"/>
    </source>
</evidence>
<reference evidence="2 3" key="1">
    <citation type="journal article" date="2020" name="G3 (Bethesda)">
        <title>Improved Reference Genome for Cyclotella cryptica CCMP332, a Model for Cell Wall Morphogenesis, Salinity Adaptation, and Lipid Production in Diatoms (Bacillariophyta).</title>
        <authorList>
            <person name="Roberts W.R."/>
            <person name="Downey K.M."/>
            <person name="Ruck E.C."/>
            <person name="Traller J.C."/>
            <person name="Alverson A.J."/>
        </authorList>
    </citation>
    <scope>NUCLEOTIDE SEQUENCE [LARGE SCALE GENOMIC DNA]</scope>
    <source>
        <strain evidence="2 3">CCMP332</strain>
    </source>
</reference>
<dbReference type="Proteomes" id="UP001516023">
    <property type="component" value="Unassembled WGS sequence"/>
</dbReference>
<protein>
    <submittedName>
        <fullName evidence="2">Uncharacterized protein</fullName>
    </submittedName>
</protein>
<gene>
    <name evidence="2" type="ORF">HJC23_012999</name>
</gene>
<feature type="compositionally biased region" description="Basic and acidic residues" evidence="1">
    <location>
        <begin position="1"/>
        <end position="23"/>
    </location>
</feature>
<name>A0ABD3QHJ0_9STRA</name>
<dbReference type="AlphaFoldDB" id="A0ABD3QHJ0"/>
<feature type="compositionally biased region" description="Polar residues" evidence="1">
    <location>
        <begin position="26"/>
        <end position="36"/>
    </location>
</feature>
<dbReference type="EMBL" id="JABMIG020000040">
    <property type="protein sequence ID" value="KAL3799274.1"/>
    <property type="molecule type" value="Genomic_DNA"/>
</dbReference>
<feature type="compositionally biased region" description="Acidic residues" evidence="1">
    <location>
        <begin position="37"/>
        <end position="56"/>
    </location>
</feature>
<sequence length="93" mass="10405">MRKLDNSKDGNLKTEGLDSKGDIGNESGSDLNSQEDSTFEQEEEPDEDSTPVEEPFDNVTKLKYWSRATTCTTNLCCCLVMFVCPIYCAHTPM</sequence>